<protein>
    <submittedName>
        <fullName evidence="1">Uncharacterized protein</fullName>
    </submittedName>
</protein>
<organism evidence="1 2">
    <name type="scientific">Rhododendron molle</name>
    <name type="common">Chinese azalea</name>
    <name type="synonym">Azalea mollis</name>
    <dbReference type="NCBI Taxonomy" id="49168"/>
    <lineage>
        <taxon>Eukaryota</taxon>
        <taxon>Viridiplantae</taxon>
        <taxon>Streptophyta</taxon>
        <taxon>Embryophyta</taxon>
        <taxon>Tracheophyta</taxon>
        <taxon>Spermatophyta</taxon>
        <taxon>Magnoliopsida</taxon>
        <taxon>eudicotyledons</taxon>
        <taxon>Gunneridae</taxon>
        <taxon>Pentapetalae</taxon>
        <taxon>asterids</taxon>
        <taxon>Ericales</taxon>
        <taxon>Ericaceae</taxon>
        <taxon>Ericoideae</taxon>
        <taxon>Rhodoreae</taxon>
        <taxon>Rhododendron</taxon>
    </lineage>
</organism>
<dbReference type="EMBL" id="CM046390">
    <property type="protein sequence ID" value="KAI8562264.1"/>
    <property type="molecule type" value="Genomic_DNA"/>
</dbReference>
<dbReference type="Proteomes" id="UP001062846">
    <property type="component" value="Chromosome 3"/>
</dbReference>
<name>A0ACC0PAT7_RHOML</name>
<sequence length="331" mass="37905">MASSEAPPSSSRETPTINSSTKTKSKMIRNDLLPVDSAFAEANKYMDHMNVKINQAHEKFEELQTLGGSQGDFDELRKDVMKLKLQIPSHVKFRSSNSNPHRKRWPNINEAEDGMTHFFYKEPQVLHNDYLGGQFKASFELSEPLLFGLLCFFAFPPEATIKKRTMIYLWIGQGLILWHLRSRGLCQRDFDAIIPHIIEEDVGNEIFDALIAKGFIEPVYQNCPLVPDTCRMSLSVRSSFYKEAKFRRFTSNDSLDLDPGFVCSGLKVRPCLINVGEAIINCRPEIFENIKFIRSLYLGRWQSSATHHIELADAKILHGLKNLCWLEFLSL</sequence>
<accession>A0ACC0PAT7</accession>
<comment type="caution">
    <text evidence="1">The sequence shown here is derived from an EMBL/GenBank/DDBJ whole genome shotgun (WGS) entry which is preliminary data.</text>
</comment>
<proteinExistence type="predicted"/>
<reference evidence="1" key="1">
    <citation type="submission" date="2022-02" db="EMBL/GenBank/DDBJ databases">
        <title>Plant Genome Project.</title>
        <authorList>
            <person name="Zhang R.-G."/>
        </authorList>
    </citation>
    <scope>NUCLEOTIDE SEQUENCE</scope>
    <source>
        <strain evidence="1">AT1</strain>
    </source>
</reference>
<gene>
    <name evidence="1" type="ORF">RHMOL_Rhmol03G0021500</name>
</gene>
<evidence type="ECO:0000313" key="1">
    <source>
        <dbReference type="EMBL" id="KAI8562264.1"/>
    </source>
</evidence>
<evidence type="ECO:0000313" key="2">
    <source>
        <dbReference type="Proteomes" id="UP001062846"/>
    </source>
</evidence>
<keyword evidence="2" id="KW-1185">Reference proteome</keyword>